<keyword evidence="7" id="KW-0677">Repeat</keyword>
<accession>A0A2B4R4J3</accession>
<dbReference type="STRING" id="50429.A0A2B4R4J3"/>
<dbReference type="InterPro" id="IPR032675">
    <property type="entry name" value="LRR_dom_sf"/>
</dbReference>
<comment type="caution">
    <text evidence="14">The sequence shown here is derived from an EMBL/GenBank/DDBJ whole genome shotgun (WGS) entry which is preliminary data.</text>
</comment>
<keyword evidence="15" id="KW-1185">Reference proteome</keyword>
<keyword evidence="11" id="KW-1015">Disulfide bond</keyword>
<gene>
    <name evidence="14" type="primary">Slit3</name>
    <name evidence="14" type="ORF">AWC38_SpisGene23484</name>
</gene>
<evidence type="ECO:0000256" key="4">
    <source>
        <dbReference type="ARBA" id="ARBA00022614"/>
    </source>
</evidence>
<keyword evidence="9" id="KW-0406">Ion transport</keyword>
<keyword evidence="4" id="KW-0433">Leucine-rich repeat</keyword>
<comment type="subcellular location">
    <subcellularLocation>
        <location evidence="1">Cell membrane</location>
        <topology evidence="1">Single-pass membrane protein</topology>
    </subcellularLocation>
</comment>
<evidence type="ECO:0000313" key="15">
    <source>
        <dbReference type="Proteomes" id="UP000225706"/>
    </source>
</evidence>
<proteinExistence type="predicted"/>
<dbReference type="GO" id="GO:0005886">
    <property type="term" value="C:plasma membrane"/>
    <property type="evidence" value="ECO:0007669"/>
    <property type="project" value="UniProtKB-SubCell"/>
</dbReference>
<keyword evidence="3" id="KW-1003">Cell membrane</keyword>
<evidence type="ECO:0000256" key="3">
    <source>
        <dbReference type="ARBA" id="ARBA00022475"/>
    </source>
</evidence>
<feature type="region of interest" description="Disordered" evidence="13">
    <location>
        <begin position="425"/>
        <end position="455"/>
    </location>
</feature>
<evidence type="ECO:0000313" key="14">
    <source>
        <dbReference type="EMBL" id="PFX12541.1"/>
    </source>
</evidence>
<name>A0A2B4R4J3_STYPI</name>
<dbReference type="AlphaFoldDB" id="A0A2B4R4J3"/>
<keyword evidence="6" id="KW-0732">Signal</keyword>
<evidence type="ECO:0000256" key="13">
    <source>
        <dbReference type="SAM" id="MobiDB-lite"/>
    </source>
</evidence>
<reference evidence="15" key="1">
    <citation type="journal article" date="2017" name="bioRxiv">
        <title>Comparative analysis of the genomes of Stylophora pistillata and Acropora digitifera provides evidence for extensive differences between species of corals.</title>
        <authorList>
            <person name="Voolstra C.R."/>
            <person name="Li Y."/>
            <person name="Liew Y.J."/>
            <person name="Baumgarten S."/>
            <person name="Zoccola D."/>
            <person name="Flot J.-F."/>
            <person name="Tambutte S."/>
            <person name="Allemand D."/>
            <person name="Aranda M."/>
        </authorList>
    </citation>
    <scope>NUCLEOTIDE SEQUENCE [LARGE SCALE GENOMIC DNA]</scope>
</reference>
<dbReference type="OrthoDB" id="5982004at2759"/>
<dbReference type="InterPro" id="IPR001611">
    <property type="entry name" value="Leu-rich_rpt"/>
</dbReference>
<dbReference type="SMART" id="SM00369">
    <property type="entry name" value="LRR_TYP"/>
    <property type="match status" value="3"/>
</dbReference>
<feature type="compositionally biased region" description="Basic and acidic residues" evidence="13">
    <location>
        <begin position="446"/>
        <end position="455"/>
    </location>
</feature>
<dbReference type="InterPro" id="IPR003591">
    <property type="entry name" value="Leu-rich_rpt_typical-subtyp"/>
</dbReference>
<keyword evidence="2" id="KW-0813">Transport</keyword>
<keyword evidence="8" id="KW-1133">Transmembrane helix</keyword>
<evidence type="ECO:0000256" key="11">
    <source>
        <dbReference type="ARBA" id="ARBA00023157"/>
    </source>
</evidence>
<evidence type="ECO:0000256" key="5">
    <source>
        <dbReference type="ARBA" id="ARBA00022692"/>
    </source>
</evidence>
<evidence type="ECO:0000256" key="9">
    <source>
        <dbReference type="ARBA" id="ARBA00023065"/>
    </source>
</evidence>
<evidence type="ECO:0000256" key="6">
    <source>
        <dbReference type="ARBA" id="ARBA00022729"/>
    </source>
</evidence>
<keyword evidence="10" id="KW-0472">Membrane</keyword>
<evidence type="ECO:0000256" key="12">
    <source>
        <dbReference type="ARBA" id="ARBA00023303"/>
    </source>
</evidence>
<dbReference type="Pfam" id="PF13855">
    <property type="entry name" value="LRR_8"/>
    <property type="match status" value="1"/>
</dbReference>
<dbReference type="Proteomes" id="UP000225706">
    <property type="component" value="Unassembled WGS sequence"/>
</dbReference>
<evidence type="ECO:0000256" key="7">
    <source>
        <dbReference type="ARBA" id="ARBA00022737"/>
    </source>
</evidence>
<dbReference type="InterPro" id="IPR051432">
    <property type="entry name" value="KCNMA1_auxiliary"/>
</dbReference>
<dbReference type="PANTHER" id="PTHR46473">
    <property type="entry name" value="GH08155P"/>
    <property type="match status" value="1"/>
</dbReference>
<keyword evidence="12" id="KW-0407">Ion channel</keyword>
<feature type="region of interest" description="Disordered" evidence="13">
    <location>
        <begin position="138"/>
        <end position="172"/>
    </location>
</feature>
<dbReference type="GO" id="GO:0034220">
    <property type="term" value="P:monoatomic ion transmembrane transport"/>
    <property type="evidence" value="ECO:0007669"/>
    <property type="project" value="UniProtKB-KW"/>
</dbReference>
<feature type="compositionally biased region" description="Basic and acidic residues" evidence="13">
    <location>
        <begin position="138"/>
        <end position="171"/>
    </location>
</feature>
<keyword evidence="5" id="KW-0812">Transmembrane</keyword>
<sequence length="455" mass="52879">MNLIRRGTECYFMQLMCFVKDLSNNELRSLPPHIFRNITAVEFLKMDYNKIERLHEDQFQGLVNLSELDIFGNEIQNVSITTFSYTHKLRFLHVSRAVPTLVIDYLIWLLFTMEKASTDKEDEKKLCFFKAGKSEEQVEREEFPGPSDKAGKCDEQVKREETPEPSDKASEFEVQVASVEIPLTGDKFEEEKALKPDMDFAKEEKSGKKLRKTYSLTAESKLRAPRTGSVDNDQPEIVEPFSFEEFRESGSGLSSYEKRHIANIQKWDNIRRQLYDSYMEECCFPTDTTCVYCLQEPATLRCQYGGPKQYFCLECGNILHSARNHLHVFEKWKEGMFTPYVVNRLPLGFQCNCGSAEARDIVCIDEHEPVTEQDIEMWIEAEVSTESCDEVFPGLEPKSPLRSYDAPSYAKEKVTREKFTTYPPDLWEKRQSTLKPNSHSRQRKKIPVEEVEQNK</sequence>
<evidence type="ECO:0000256" key="2">
    <source>
        <dbReference type="ARBA" id="ARBA00022448"/>
    </source>
</evidence>
<evidence type="ECO:0000256" key="10">
    <source>
        <dbReference type="ARBA" id="ARBA00023136"/>
    </source>
</evidence>
<evidence type="ECO:0000256" key="8">
    <source>
        <dbReference type="ARBA" id="ARBA00022989"/>
    </source>
</evidence>
<organism evidence="14 15">
    <name type="scientific">Stylophora pistillata</name>
    <name type="common">Smooth cauliflower coral</name>
    <dbReference type="NCBI Taxonomy" id="50429"/>
    <lineage>
        <taxon>Eukaryota</taxon>
        <taxon>Metazoa</taxon>
        <taxon>Cnidaria</taxon>
        <taxon>Anthozoa</taxon>
        <taxon>Hexacorallia</taxon>
        <taxon>Scleractinia</taxon>
        <taxon>Astrocoeniina</taxon>
        <taxon>Pocilloporidae</taxon>
        <taxon>Stylophora</taxon>
    </lineage>
</organism>
<dbReference type="Gene3D" id="3.80.10.10">
    <property type="entry name" value="Ribonuclease Inhibitor"/>
    <property type="match status" value="1"/>
</dbReference>
<dbReference type="SUPFAM" id="SSF52058">
    <property type="entry name" value="L domain-like"/>
    <property type="match status" value="1"/>
</dbReference>
<dbReference type="EMBL" id="LSMT01001308">
    <property type="protein sequence ID" value="PFX12541.1"/>
    <property type="molecule type" value="Genomic_DNA"/>
</dbReference>
<dbReference type="PANTHER" id="PTHR46473:SF10">
    <property type="entry name" value="LD45603P-RELATED"/>
    <property type="match status" value="1"/>
</dbReference>
<evidence type="ECO:0000256" key="1">
    <source>
        <dbReference type="ARBA" id="ARBA00004162"/>
    </source>
</evidence>
<protein>
    <submittedName>
        <fullName evidence="14">Slit-like 3 protein</fullName>
    </submittedName>
</protein>